<evidence type="ECO:0000256" key="4">
    <source>
        <dbReference type="ARBA" id="ARBA00022448"/>
    </source>
</evidence>
<feature type="transmembrane region" description="Helical" evidence="9">
    <location>
        <begin position="427"/>
        <end position="448"/>
    </location>
</feature>
<dbReference type="Ensembl" id="ENSMPUT00000012729.1">
    <property type="protein sequence ID" value="ENSMPUP00000012527.1"/>
    <property type="gene ID" value="ENSMPUG00000012621.1"/>
</dbReference>
<feature type="transmembrane region" description="Helical" evidence="9">
    <location>
        <begin position="652"/>
        <end position="674"/>
    </location>
</feature>
<feature type="transmembrane region" description="Helical" evidence="9">
    <location>
        <begin position="511"/>
        <end position="529"/>
    </location>
</feature>
<dbReference type="GO" id="GO:0035364">
    <property type="term" value="P:thymine transport"/>
    <property type="evidence" value="ECO:0007669"/>
    <property type="project" value="Ensembl"/>
</dbReference>
<gene>
    <name evidence="10" type="primary">SLC29A1</name>
</gene>
<dbReference type="OMA" id="KIMFINS"/>
<dbReference type="GO" id="GO:0015212">
    <property type="term" value="F:cytidine transmembrane transporter activity"/>
    <property type="evidence" value="ECO:0007669"/>
    <property type="project" value="Ensembl"/>
</dbReference>
<evidence type="ECO:0000256" key="9">
    <source>
        <dbReference type="SAM" id="Phobius"/>
    </source>
</evidence>
<keyword evidence="7 9" id="KW-0472">Membrane</keyword>
<comment type="subcellular location">
    <subcellularLocation>
        <location evidence="1">Apical cell membrane</location>
        <topology evidence="1">Multi-pass membrane protein</topology>
    </subcellularLocation>
    <subcellularLocation>
        <location evidence="2">Basolateral cell membrane</location>
        <topology evidence="2">Multi-pass membrane protein</topology>
    </subcellularLocation>
</comment>
<keyword evidence="4" id="KW-0813">Transport</keyword>
<comment type="similarity">
    <text evidence="3">Belongs to the SLC29A/ENT transporter (TC 2.A.57) family.</text>
</comment>
<dbReference type="eggNOG" id="KOG1479">
    <property type="taxonomic scope" value="Eukaryota"/>
</dbReference>
<evidence type="ECO:0000256" key="6">
    <source>
        <dbReference type="ARBA" id="ARBA00022989"/>
    </source>
</evidence>
<dbReference type="PRINTS" id="PR01130">
    <property type="entry name" value="DERENTRNSPRT"/>
</dbReference>
<dbReference type="GO" id="GO:0035340">
    <property type="term" value="P:inosine transport"/>
    <property type="evidence" value="ECO:0007669"/>
    <property type="project" value="Ensembl"/>
</dbReference>
<dbReference type="PANTHER" id="PTHR10332">
    <property type="entry name" value="EQUILIBRATIVE NUCLEOSIDE TRANSPORTER"/>
    <property type="match status" value="1"/>
</dbReference>
<dbReference type="GO" id="GO:0032238">
    <property type="term" value="P:adenosine transport"/>
    <property type="evidence" value="ECO:0007669"/>
    <property type="project" value="Ensembl"/>
</dbReference>
<dbReference type="GO" id="GO:0005326">
    <property type="term" value="F:neurotransmitter transmembrane transporter activity"/>
    <property type="evidence" value="ECO:0007669"/>
    <property type="project" value="Ensembl"/>
</dbReference>
<dbReference type="Pfam" id="PF01733">
    <property type="entry name" value="Nucleoside_tran"/>
    <property type="match status" value="1"/>
</dbReference>
<reference evidence="10" key="1">
    <citation type="submission" date="2024-06" db="UniProtKB">
        <authorList>
            <consortium name="Ensembl"/>
        </authorList>
    </citation>
    <scope>IDENTIFICATION</scope>
</reference>
<evidence type="ECO:0000256" key="1">
    <source>
        <dbReference type="ARBA" id="ARBA00004424"/>
    </source>
</evidence>
<feature type="region of interest" description="Disordered" evidence="8">
    <location>
        <begin position="272"/>
        <end position="291"/>
    </location>
</feature>
<dbReference type="GeneTree" id="ENSGT00950000182898"/>
<dbReference type="EMBL" id="AEYP01006067">
    <property type="status" value="NOT_ANNOTATED_CDS"/>
    <property type="molecule type" value="Genomic_DNA"/>
</dbReference>
<feature type="compositionally biased region" description="Low complexity" evidence="8">
    <location>
        <begin position="47"/>
        <end position="56"/>
    </location>
</feature>
<dbReference type="GO" id="GO:0015213">
    <property type="term" value="F:uridine transmembrane transporter activity"/>
    <property type="evidence" value="ECO:0007669"/>
    <property type="project" value="Ensembl"/>
</dbReference>
<feature type="region of interest" description="Disordered" evidence="8">
    <location>
        <begin position="479"/>
        <end position="501"/>
    </location>
</feature>
<dbReference type="GO" id="GO:0015210">
    <property type="term" value="F:uracil transmembrane transporter activity"/>
    <property type="evidence" value="ECO:0007669"/>
    <property type="project" value="Ensembl"/>
</dbReference>
<feature type="compositionally biased region" description="Basic and acidic residues" evidence="8">
    <location>
        <begin position="479"/>
        <end position="489"/>
    </location>
</feature>
<dbReference type="InterPro" id="IPR034764">
    <property type="entry name" value="ENT1/ENT2"/>
</dbReference>
<dbReference type="SUPFAM" id="SSF103473">
    <property type="entry name" value="MFS general substrate transporter"/>
    <property type="match status" value="1"/>
</dbReference>
<dbReference type="PANTHER" id="PTHR10332:SF9">
    <property type="entry name" value="EQUILIBRATIVE NUCLEOSIDE TRANSPORTER 1"/>
    <property type="match status" value="1"/>
</dbReference>
<dbReference type="InParanoid" id="M3YMH0"/>
<dbReference type="GO" id="GO:0016324">
    <property type="term" value="C:apical plasma membrane"/>
    <property type="evidence" value="ECO:0007669"/>
    <property type="project" value="UniProtKB-SubCell"/>
</dbReference>
<dbReference type="GO" id="GO:0015208">
    <property type="term" value="F:guanine transmembrane transporter activity"/>
    <property type="evidence" value="ECO:0007669"/>
    <property type="project" value="Ensembl"/>
</dbReference>
<evidence type="ECO:0000256" key="8">
    <source>
        <dbReference type="SAM" id="MobiDB-lite"/>
    </source>
</evidence>
<dbReference type="STRING" id="9669.ENSMPUP00000012527"/>
<feature type="transmembrane region" description="Helical" evidence="9">
    <location>
        <begin position="301"/>
        <end position="320"/>
    </location>
</feature>
<evidence type="ECO:0000256" key="3">
    <source>
        <dbReference type="ARBA" id="ARBA00007965"/>
    </source>
</evidence>
<feature type="region of interest" description="Disordered" evidence="8">
    <location>
        <begin position="1"/>
        <end position="61"/>
    </location>
</feature>
<accession>M3YMH0</accession>
<evidence type="ECO:0000256" key="7">
    <source>
        <dbReference type="ARBA" id="ARBA00023136"/>
    </source>
</evidence>
<feature type="transmembrane region" description="Helical" evidence="9">
    <location>
        <begin position="235"/>
        <end position="254"/>
    </location>
</feature>
<dbReference type="GO" id="GO:0015389">
    <property type="term" value="F:pyrimidine- and adenosine-specific:sodium symporter activity"/>
    <property type="evidence" value="ECO:0007669"/>
    <property type="project" value="Ensembl"/>
</dbReference>
<feature type="compositionally biased region" description="Polar residues" evidence="8">
    <location>
        <begin position="210"/>
        <end position="227"/>
    </location>
</feature>
<dbReference type="InterPro" id="IPR002259">
    <property type="entry name" value="Eqnu_transpt"/>
</dbReference>
<organism evidence="10">
    <name type="scientific">Mustela putorius furo</name>
    <name type="common">European domestic ferret</name>
    <name type="synonym">Mustela furo</name>
    <dbReference type="NCBI Taxonomy" id="9669"/>
    <lineage>
        <taxon>Eukaryota</taxon>
        <taxon>Metazoa</taxon>
        <taxon>Chordata</taxon>
        <taxon>Craniata</taxon>
        <taxon>Vertebrata</taxon>
        <taxon>Euteleostomi</taxon>
        <taxon>Mammalia</taxon>
        <taxon>Eutheria</taxon>
        <taxon>Laurasiatheria</taxon>
        <taxon>Carnivora</taxon>
        <taxon>Caniformia</taxon>
        <taxon>Musteloidea</taxon>
        <taxon>Mustelidae</taxon>
        <taxon>Mustelinae</taxon>
        <taxon>Mustela</taxon>
    </lineage>
</organism>
<name>M3YMH0_MUSPF</name>
<dbReference type="GO" id="GO:0016323">
    <property type="term" value="C:basolateral plasma membrane"/>
    <property type="evidence" value="ECO:0007669"/>
    <property type="project" value="UniProtKB-SubCell"/>
</dbReference>
<dbReference type="GO" id="GO:0015207">
    <property type="term" value="F:adenine transmembrane transporter activity"/>
    <property type="evidence" value="ECO:0007669"/>
    <property type="project" value="Ensembl"/>
</dbReference>
<sequence length="678" mass="73460">MRNAGLFQDPHPEPAPFRSSAPGARTAPPPLFSPSPEGLSAKPRPGHPSAPSASSRRPLKPVHVLTPFGKATWGKGWNEGDSSSWSPNAVPFRGHEHLLCSLIPAFHAAGLPKRSSLPSGAGRDRAGHRARGGCQRNRLRPLSLRQRHWRPVRPSAGCELPPWPQPRGGAHGQGLPPEPELGLPPKDCPGPLCSEPSAGKSGHLQAPEGGSSQPGKTENTVTMTTSHEPQDRYKAVWLIFFMLGLGTLLPWNFFMTATRYFTNRLDESQNMSSVTAELSKDTQPSATPTALSPERTSLSAIFNNVMTLCAMLPLLFFTCLNSFLHQRIPQSVRILGSLIAILLVFLITAILVKVQLDAVPFFIITMVKIVLINSFGAILQGSLFGLAGLLPASYTAPIMSGQGLAGFFASVAMICAIASGSELSESAFGYFITACVVIVLAIICYLALPRLEFYRYYQQFKLEGPGEQETKLDLISKGEEPVANKEESRVPAPGSQPTNQGHSIRAILRNILVLALSVCFNFMVTIGVFPAVTAEVKSSIAGTSAWGDYFIPVSCFLTFNVFDWLGRSLTAVFTWPGKDSHWLPSLVLARMLFVPLLLLCNVKPRHHLAVVFEHDAWFIIFMAAFAFSNGYLASLCMCFGPKKVKPAEAETAGAIMAFFLSLGLALGAVSSFLWRSIV</sequence>
<dbReference type="GO" id="GO:0015211">
    <property type="term" value="F:purine nucleoside transmembrane transporter activity"/>
    <property type="evidence" value="ECO:0007669"/>
    <property type="project" value="Ensembl"/>
</dbReference>
<feature type="region of interest" description="Disordered" evidence="8">
    <location>
        <begin position="153"/>
        <end position="227"/>
    </location>
</feature>
<evidence type="ECO:0000256" key="2">
    <source>
        <dbReference type="ARBA" id="ARBA00004554"/>
    </source>
</evidence>
<dbReference type="NCBIfam" id="TIGR00939">
    <property type="entry name" value="2a57"/>
    <property type="match status" value="1"/>
</dbReference>
<evidence type="ECO:0000256" key="5">
    <source>
        <dbReference type="ARBA" id="ARBA00022692"/>
    </source>
</evidence>
<feature type="transmembrane region" description="Helical" evidence="9">
    <location>
        <begin position="332"/>
        <end position="352"/>
    </location>
</feature>
<dbReference type="GO" id="GO:0035344">
    <property type="term" value="P:hypoxanthine transport"/>
    <property type="evidence" value="ECO:0007669"/>
    <property type="project" value="Ensembl"/>
</dbReference>
<dbReference type="FunFam" id="1.20.1250.20:FF:000785">
    <property type="entry name" value="Solute carrier family 29 member 2"/>
    <property type="match status" value="1"/>
</dbReference>
<protein>
    <submittedName>
        <fullName evidence="10">Solute carrier family 29 member 1 (Augustine blood group)</fullName>
    </submittedName>
</protein>
<dbReference type="EMBL" id="AEYP01006068">
    <property type="status" value="NOT_ANNOTATED_CDS"/>
    <property type="molecule type" value="Genomic_DNA"/>
</dbReference>
<feature type="region of interest" description="Disordered" evidence="8">
    <location>
        <begin position="114"/>
        <end position="133"/>
    </location>
</feature>
<proteinExistence type="inferred from homology"/>
<evidence type="ECO:0000313" key="10">
    <source>
        <dbReference type="Ensembl" id="ENSMPUP00000012527.1"/>
    </source>
</evidence>
<dbReference type="GO" id="GO:0046032">
    <property type="term" value="P:ADP catabolic process"/>
    <property type="evidence" value="ECO:0007669"/>
    <property type="project" value="Ensembl"/>
</dbReference>
<dbReference type="AlphaFoldDB" id="M3YMH0"/>
<feature type="transmembrane region" description="Helical" evidence="9">
    <location>
        <begin position="403"/>
        <end position="421"/>
    </location>
</feature>
<dbReference type="InterPro" id="IPR036259">
    <property type="entry name" value="MFS_trans_sf"/>
</dbReference>
<keyword evidence="6 9" id="KW-1133">Transmembrane helix</keyword>
<keyword evidence="5 9" id="KW-0812">Transmembrane</keyword>
<feature type="transmembrane region" description="Helical" evidence="9">
    <location>
        <begin position="358"/>
        <end position="391"/>
    </location>
</feature>
<feature type="transmembrane region" description="Helical" evidence="9">
    <location>
        <begin position="616"/>
        <end position="640"/>
    </location>
</feature>
<dbReference type="GO" id="GO:0006196">
    <property type="term" value="P:AMP catabolic process"/>
    <property type="evidence" value="ECO:0007669"/>
    <property type="project" value="Ensembl"/>
</dbReference>
<dbReference type="GO" id="GO:0001504">
    <property type="term" value="P:neurotransmitter uptake"/>
    <property type="evidence" value="ECO:0007669"/>
    <property type="project" value="Ensembl"/>
</dbReference>
<feature type="transmembrane region" description="Helical" evidence="9">
    <location>
        <begin position="549"/>
        <end position="566"/>
    </location>
</feature>
<dbReference type="HOGENOM" id="CLU_021611_6_0_1"/>
<feature type="transmembrane region" description="Helical" evidence="9">
    <location>
        <begin position="587"/>
        <end position="604"/>
    </location>
</feature>